<dbReference type="EMBL" id="BAAAFM010000005">
    <property type="protein sequence ID" value="GAA0211090.1"/>
    <property type="molecule type" value="Genomic_DNA"/>
</dbReference>
<reference evidence="1 2" key="1">
    <citation type="journal article" date="2019" name="Int. J. Syst. Evol. Microbiol.">
        <title>The Global Catalogue of Microorganisms (GCM) 10K type strain sequencing project: providing services to taxonomists for standard genome sequencing and annotation.</title>
        <authorList>
            <consortium name="The Broad Institute Genomics Platform"/>
            <consortium name="The Broad Institute Genome Sequencing Center for Infectious Disease"/>
            <person name="Wu L."/>
            <person name="Ma J."/>
        </authorList>
    </citation>
    <scope>NUCLEOTIDE SEQUENCE [LARGE SCALE GENOMIC DNA]</scope>
    <source>
        <strain evidence="1 2">JCM 16211</strain>
    </source>
</reference>
<proteinExistence type="predicted"/>
<gene>
    <name evidence="1" type="ORF">GCM10009123_17930</name>
</gene>
<dbReference type="Proteomes" id="UP001501221">
    <property type="component" value="Unassembled WGS sequence"/>
</dbReference>
<protein>
    <recommendedName>
        <fullName evidence="3">DUF4265 domain-containing protein</fullName>
    </recommendedName>
</protein>
<name>A0ABN0T3I2_9GAMM</name>
<evidence type="ECO:0000313" key="1">
    <source>
        <dbReference type="EMBL" id="GAA0211090.1"/>
    </source>
</evidence>
<dbReference type="RefSeq" id="WP_343989425.1">
    <property type="nucleotide sequence ID" value="NZ_BAAAFM010000005.1"/>
</dbReference>
<accession>A0ABN0T3I2</accession>
<evidence type="ECO:0008006" key="3">
    <source>
        <dbReference type="Google" id="ProtNLM"/>
    </source>
</evidence>
<comment type="caution">
    <text evidence="1">The sequence shown here is derived from an EMBL/GenBank/DDBJ whole genome shotgun (WGS) entry which is preliminary data.</text>
</comment>
<evidence type="ECO:0000313" key="2">
    <source>
        <dbReference type="Proteomes" id="UP001501221"/>
    </source>
</evidence>
<organism evidence="1 2">
    <name type="scientific">Kangiella japonica</name>
    <dbReference type="NCBI Taxonomy" id="647384"/>
    <lineage>
        <taxon>Bacteria</taxon>
        <taxon>Pseudomonadati</taxon>
        <taxon>Pseudomonadota</taxon>
        <taxon>Gammaproteobacteria</taxon>
        <taxon>Kangiellales</taxon>
        <taxon>Kangiellaceae</taxon>
        <taxon>Kangiella</taxon>
    </lineage>
</organism>
<dbReference type="InterPro" id="IPR025361">
    <property type="entry name" value="DUF4265"/>
</dbReference>
<keyword evidence="2" id="KW-1185">Reference proteome</keyword>
<dbReference type="Pfam" id="PF14085">
    <property type="entry name" value="DUF4265"/>
    <property type="match status" value="1"/>
</dbReference>
<sequence>MSHKKILFRLEQDEDGYPPVNYENLWALPLGNELYKIDNTPFFVEGVSNGDIVKAVENDNELVFQKVITASSNSTVRVIMFDESKISYIRNKMKDLNCTSELAESLGLISIDIPESANYKKFEEILKKGELDGYWEYEESALRH</sequence>